<name>A0ABQ2P3Y6_9NEIS</name>
<accession>A0ABQ2P3Y6</accession>
<gene>
    <name evidence="1" type="ORF">GCM10010970_01720</name>
</gene>
<dbReference type="EMBL" id="BMLX01000001">
    <property type="protein sequence ID" value="GGP17821.1"/>
    <property type="molecule type" value="Genomic_DNA"/>
</dbReference>
<sequence>MKVGLPCRRKDRKELNLSLIHKVKMDEHVANDLAYWPCLTCINPAPEGARVHRYMLAANPCGIP</sequence>
<evidence type="ECO:0000313" key="2">
    <source>
        <dbReference type="Proteomes" id="UP000637267"/>
    </source>
</evidence>
<keyword evidence="2" id="KW-1185">Reference proteome</keyword>
<proteinExistence type="predicted"/>
<protein>
    <submittedName>
        <fullName evidence="1">Uncharacterized protein</fullName>
    </submittedName>
</protein>
<comment type="caution">
    <text evidence="1">The sequence shown here is derived from an EMBL/GenBank/DDBJ whole genome shotgun (WGS) entry which is preliminary data.</text>
</comment>
<dbReference type="Proteomes" id="UP000637267">
    <property type="component" value="Unassembled WGS sequence"/>
</dbReference>
<evidence type="ECO:0000313" key="1">
    <source>
        <dbReference type="EMBL" id="GGP17821.1"/>
    </source>
</evidence>
<organism evidence="1 2">
    <name type="scientific">Silvimonas iriomotensis</name>
    <dbReference type="NCBI Taxonomy" id="449662"/>
    <lineage>
        <taxon>Bacteria</taxon>
        <taxon>Pseudomonadati</taxon>
        <taxon>Pseudomonadota</taxon>
        <taxon>Betaproteobacteria</taxon>
        <taxon>Neisseriales</taxon>
        <taxon>Chitinibacteraceae</taxon>
        <taxon>Silvimonas</taxon>
    </lineage>
</organism>
<reference evidence="2" key="1">
    <citation type="journal article" date="2019" name="Int. J. Syst. Evol. Microbiol.">
        <title>The Global Catalogue of Microorganisms (GCM) 10K type strain sequencing project: providing services to taxonomists for standard genome sequencing and annotation.</title>
        <authorList>
            <consortium name="The Broad Institute Genomics Platform"/>
            <consortium name="The Broad Institute Genome Sequencing Center for Infectious Disease"/>
            <person name="Wu L."/>
            <person name="Ma J."/>
        </authorList>
    </citation>
    <scope>NUCLEOTIDE SEQUENCE [LARGE SCALE GENOMIC DNA]</scope>
    <source>
        <strain evidence="2">CGMCC 1.8859</strain>
    </source>
</reference>